<evidence type="ECO:0000313" key="1">
    <source>
        <dbReference type="EMBL" id="KIL45226.1"/>
    </source>
</evidence>
<dbReference type="STRING" id="889306.KP78_27700"/>
<comment type="caution">
    <text evidence="1">The sequence shown here is derived from an EMBL/GenBank/DDBJ whole genome shotgun (WGS) entry which is preliminary data.</text>
</comment>
<organism evidence="1 2">
    <name type="scientific">Jeotgalibacillus soli</name>
    <dbReference type="NCBI Taxonomy" id="889306"/>
    <lineage>
        <taxon>Bacteria</taxon>
        <taxon>Bacillati</taxon>
        <taxon>Bacillota</taxon>
        <taxon>Bacilli</taxon>
        <taxon>Bacillales</taxon>
        <taxon>Caryophanaceae</taxon>
        <taxon>Jeotgalibacillus</taxon>
    </lineage>
</organism>
<evidence type="ECO:0000313" key="2">
    <source>
        <dbReference type="Proteomes" id="UP000031938"/>
    </source>
</evidence>
<dbReference type="EMBL" id="JXRP01000018">
    <property type="protein sequence ID" value="KIL45226.1"/>
    <property type="molecule type" value="Genomic_DNA"/>
</dbReference>
<proteinExistence type="predicted"/>
<gene>
    <name evidence="1" type="ORF">KP78_27700</name>
</gene>
<accession>A0A0C2VL86</accession>
<reference evidence="1 2" key="1">
    <citation type="submission" date="2015-01" db="EMBL/GenBank/DDBJ databases">
        <title>Genome sequencing of Jeotgalibacillus soli.</title>
        <authorList>
            <person name="Goh K.M."/>
            <person name="Chan K.-G."/>
            <person name="Yaakop A.S."/>
            <person name="Ee R."/>
            <person name="Gan H.M."/>
            <person name="Chan C.S."/>
        </authorList>
    </citation>
    <scope>NUCLEOTIDE SEQUENCE [LARGE SCALE GENOMIC DNA]</scope>
    <source>
        <strain evidence="1 2">P9</strain>
    </source>
</reference>
<protein>
    <submittedName>
        <fullName evidence="1">Uncharacterized protein</fullName>
    </submittedName>
</protein>
<keyword evidence="2" id="KW-1185">Reference proteome</keyword>
<name>A0A0C2VL86_9BACL</name>
<dbReference type="Proteomes" id="UP000031938">
    <property type="component" value="Unassembled WGS sequence"/>
</dbReference>
<sequence length="37" mass="4411">MCTMLAPKLYCLSQLFLILNRIKKEYVRGSEDYGRKE</sequence>
<dbReference type="AlphaFoldDB" id="A0A0C2VL86"/>